<keyword evidence="2" id="KW-0539">Nucleus</keyword>
<dbReference type="PANTHER" id="PTHR12514">
    <property type="entry name" value="ENHANCER OF YELLOW 2 TRANSCRIPTION FACTOR"/>
    <property type="match status" value="1"/>
</dbReference>
<dbReference type="GO" id="GO:0006406">
    <property type="term" value="P:mRNA export from nucleus"/>
    <property type="evidence" value="ECO:0007669"/>
    <property type="project" value="UniProtKB-UniRule"/>
</dbReference>
<comment type="caution">
    <text evidence="3">The sequence shown here is derived from an EMBL/GenBank/DDBJ whole genome shotgun (WGS) entry which is preliminary data.</text>
</comment>
<comment type="subcellular location">
    <subcellularLocation>
        <location evidence="2">Nucleus</location>
        <location evidence="2">Nucleoplasm</location>
    </subcellularLocation>
    <subcellularLocation>
        <location evidence="2">Cytoplasm</location>
        <location evidence="2">P-body</location>
    </subcellularLocation>
</comment>
<keyword evidence="2" id="KW-0653">Protein transport</keyword>
<evidence type="ECO:0000256" key="1">
    <source>
        <dbReference type="ARBA" id="ARBA00023010"/>
    </source>
</evidence>
<dbReference type="Proteomes" id="UP001202479">
    <property type="component" value="Unassembled WGS sequence"/>
</dbReference>
<reference evidence="3" key="1">
    <citation type="journal article" date="2022" name="DNA Res.">
        <title>Genome analysis of five recently described species of the CUG-Ser clade uncovers Candida theae as a new hybrid lineage with pathogenic potential in the Candida parapsilosis species complex.</title>
        <authorList>
            <person name="Mixao V."/>
            <person name="Del Olmo V."/>
            <person name="Hegedusova E."/>
            <person name="Saus E."/>
            <person name="Pryszcz L."/>
            <person name="Cillingova A."/>
            <person name="Nosek J."/>
            <person name="Gabaldon T."/>
        </authorList>
    </citation>
    <scope>NUCLEOTIDE SEQUENCE</scope>
    <source>
        <strain evidence="3">CBS 10844</strain>
    </source>
</reference>
<dbReference type="InterPro" id="IPR018783">
    <property type="entry name" value="TF_ENY2"/>
</dbReference>
<dbReference type="GO" id="GO:0071819">
    <property type="term" value="C:DUBm complex"/>
    <property type="evidence" value="ECO:0007669"/>
    <property type="project" value="UniProtKB-UniRule"/>
</dbReference>
<dbReference type="GO" id="GO:0006325">
    <property type="term" value="P:chromatin organization"/>
    <property type="evidence" value="ECO:0007669"/>
    <property type="project" value="UniProtKB-KW"/>
</dbReference>
<dbReference type="Pfam" id="PF10163">
    <property type="entry name" value="EnY2"/>
    <property type="match status" value="1"/>
</dbReference>
<dbReference type="GO" id="GO:0000124">
    <property type="term" value="C:SAGA complex"/>
    <property type="evidence" value="ECO:0007669"/>
    <property type="project" value="UniProtKB-UniRule"/>
</dbReference>
<keyword evidence="2" id="KW-0963">Cytoplasm</keyword>
<sequence>MTQQQEELDQIKSKIQDHLIASGNYEVINKQLKLQLYESGWYDKVAQIANKELNKSVNNDTDKGGHASTINLNQLYALVRPKAEELVPSDVKENIMKKIEKYLDGIIDE</sequence>
<dbReference type="InterPro" id="IPR038212">
    <property type="entry name" value="TF_EnY2_sf"/>
</dbReference>
<keyword evidence="2" id="KW-0156">Chromatin regulator</keyword>
<proteinExistence type="inferred from homology"/>
<dbReference type="GO" id="GO:0005654">
    <property type="term" value="C:nucleoplasm"/>
    <property type="evidence" value="ECO:0007669"/>
    <property type="project" value="UniProtKB-SubCell"/>
</dbReference>
<keyword evidence="2" id="KW-0813">Transport</keyword>
<dbReference type="GO" id="GO:0000932">
    <property type="term" value="C:P-body"/>
    <property type="evidence" value="ECO:0007669"/>
    <property type="project" value="UniProtKB-SubCell"/>
</dbReference>
<evidence type="ECO:0000313" key="4">
    <source>
        <dbReference type="Proteomes" id="UP001202479"/>
    </source>
</evidence>
<comment type="similarity">
    <text evidence="2">Belongs to the ENY2 family.</text>
</comment>
<evidence type="ECO:0000256" key="2">
    <source>
        <dbReference type="HAMAP-Rule" id="MF_03046"/>
    </source>
</evidence>
<comment type="subunit">
    <text evidence="2">Component of the nuclear pore complex (NPC)-associated TREX-2 complex (transcription and export complex 2), composed of at least SUS1, SAC3, THP1, SEM1, and CDC31. TREX-2 contains 2 SUS1 chains. The TREX-2 complex interacts with the nucleoporin NUP1. Component of the 1.8 MDa SAGA transcription coactivator-HAT complex. SAGA is built of 5 distinct domains with specialized functions. Within the SAGA complex, SUS1, SGF11, SGF73 and UBP8 form an additional subcomplex of SAGA called the DUB module (deubiquitination module). Interacts directly with THP1, SAC3, SGF11, and with the RNA polymerase II.</text>
</comment>
<organism evidence="3 4">
    <name type="scientific">Candida oxycetoniae</name>
    <dbReference type="NCBI Taxonomy" id="497107"/>
    <lineage>
        <taxon>Eukaryota</taxon>
        <taxon>Fungi</taxon>
        <taxon>Dikarya</taxon>
        <taxon>Ascomycota</taxon>
        <taxon>Saccharomycotina</taxon>
        <taxon>Pichiomycetes</taxon>
        <taxon>Debaryomycetaceae</taxon>
        <taxon>Candida/Lodderomyces clade</taxon>
        <taxon>Candida</taxon>
    </lineage>
</organism>
<protein>
    <recommendedName>
        <fullName evidence="2">Transcription and mRNA export factor SUS1</fullName>
    </recommendedName>
</protein>
<dbReference type="AlphaFoldDB" id="A0AAI9WZ46"/>
<gene>
    <name evidence="2" type="primary">SUS1</name>
    <name evidence="3" type="ORF">KGF56_001697</name>
</gene>
<dbReference type="GO" id="GO:0015031">
    <property type="term" value="P:protein transport"/>
    <property type="evidence" value="ECO:0007669"/>
    <property type="project" value="UniProtKB-KW"/>
</dbReference>
<dbReference type="Gene3D" id="1.10.246.140">
    <property type="match status" value="1"/>
</dbReference>
<dbReference type="GO" id="GO:0005643">
    <property type="term" value="C:nuclear pore"/>
    <property type="evidence" value="ECO:0007669"/>
    <property type="project" value="UniProtKB-UniRule"/>
</dbReference>
<dbReference type="EMBL" id="JAHUZD010000028">
    <property type="protein sequence ID" value="KAI3405679.2"/>
    <property type="molecule type" value="Genomic_DNA"/>
</dbReference>
<comment type="function">
    <text evidence="2">Involved in mRNA export coupled transcription activation by association with both the TREX-2 and the SAGA complexes. At the promoters, SAGA is required for recruitment of the basal transcription machinery. It influences RNA polymerase II transcriptional activity through different activities such as TBP interaction and promoter selectivity, interaction with transcription activators, and chromatin modification through histone acetylation and deubiquitination. Within the SAGA complex, participates to a subcomplex required for deubiquitination of H2B and for the maintenance of steady-state H3 methylation levels. The TREX-2 complex functions in docking export-competent ribonucleoprotein particles (mRNPs) to the nuclear entrance of the nuclear pore complex (nuclear basket). TREX-2 participates in mRNA export and accurate chromatin positioning in the nucleus by tethering genes to the nuclear periphery. May also be involved in cytoplasmic mRNA decay by interaction with components of P-bodies.</text>
</comment>
<keyword evidence="2" id="KW-0509">mRNA transport</keyword>
<name>A0AAI9WZ46_9ASCO</name>
<accession>A0AAI9WZ46</accession>
<keyword evidence="4" id="KW-1185">Reference proteome</keyword>
<keyword evidence="2" id="KW-0010">Activator</keyword>
<keyword evidence="2" id="KW-0805">Transcription regulation</keyword>
<dbReference type="GO" id="GO:0006368">
    <property type="term" value="P:transcription elongation by RNA polymerase II"/>
    <property type="evidence" value="ECO:0007669"/>
    <property type="project" value="UniProtKB-UniRule"/>
</dbReference>
<dbReference type="GO" id="GO:0003713">
    <property type="term" value="F:transcription coactivator activity"/>
    <property type="evidence" value="ECO:0007669"/>
    <property type="project" value="UniProtKB-UniRule"/>
</dbReference>
<keyword evidence="2" id="KW-0804">Transcription</keyword>
<dbReference type="GO" id="GO:0070390">
    <property type="term" value="C:transcription export complex 2"/>
    <property type="evidence" value="ECO:0007669"/>
    <property type="project" value="UniProtKB-UniRule"/>
</dbReference>
<keyword evidence="1 2" id="KW-0811">Translocation</keyword>
<dbReference type="HAMAP" id="MF_03046">
    <property type="entry name" value="ENY2_Sus1"/>
    <property type="match status" value="1"/>
</dbReference>
<evidence type="ECO:0000313" key="3">
    <source>
        <dbReference type="EMBL" id="KAI3405679.2"/>
    </source>
</evidence>